<comment type="caution">
    <text evidence="8">The sequence shown here is derived from an EMBL/GenBank/DDBJ whole genome shotgun (WGS) entry which is preliminary data.</text>
</comment>
<sequence>MELKKELGFLDVFSISSGAMISSGIFILPGLAFSKAGPAMILSYFLGGIIAFLGILSVIELTTAMPKAGGDYFFIKRAMGPLTGTVSGMLSWFAISLKTAFAIFGIAGVITTALYGDGVTSLNMMIASFLVTVFFVILNIVGVDLASKFEVALVVVLLTIMTVYIGQGIGNLDGNSYAPFIQTFKKVGPDFVEGEAYKIFSVKGMGTLLSTTAFIFVSFGGLLKAASISEEVKDPGKNIVLGLIGSIGVITIYYTLMLIVTVGRIDDITLANSLTPIADAAHIFSGSIGYYSIITASMLAFVSTANAGIMAASRYPLAMARDNLIPDRFSRINERTKTPAFSIIVTGIFICTSLMLPLEYLAKTASSVILLAYILTNLCVLILRESNIKNYRPTFKVKFYPWVQCGVIVTFSYFILSLGFMPIFLCFILAVGSLFMYIFYGSKKYSGEYALLHLLLRVTKNINVEHHLEEELRDIIHEREDVKLDHFDLLIKESNFIDVNRLLSLEELFKIEAEYLTEDLKISKDELIDLFRKREEQSCTAINHFTAIPHVVIDREDIFKMVVIRCSEGVNFGVGSERVKAVFLFVSGRNLSRQHLQTLASIASIVKNEDFEEKWLEAENENYLKDLILLSERKRFDKR</sequence>
<evidence type="ECO:0000259" key="7">
    <source>
        <dbReference type="PROSITE" id="PS51094"/>
    </source>
</evidence>
<feature type="transmembrane region" description="Helical" evidence="6">
    <location>
        <begin position="288"/>
        <end position="317"/>
    </location>
</feature>
<keyword evidence="9" id="KW-1185">Reference proteome</keyword>
<proteinExistence type="predicted"/>
<dbReference type="EMBL" id="BSDY01000003">
    <property type="protein sequence ID" value="GLI55271.1"/>
    <property type="molecule type" value="Genomic_DNA"/>
</dbReference>
<dbReference type="Pfam" id="PF13520">
    <property type="entry name" value="AA_permease_2"/>
    <property type="match status" value="1"/>
</dbReference>
<dbReference type="InterPro" id="IPR002178">
    <property type="entry name" value="PTS_EIIA_type-2_dom"/>
</dbReference>
<evidence type="ECO:0000256" key="3">
    <source>
        <dbReference type="ARBA" id="ARBA00022692"/>
    </source>
</evidence>
<feature type="transmembrane region" description="Helical" evidence="6">
    <location>
        <begin position="338"/>
        <end position="358"/>
    </location>
</feature>
<dbReference type="PANTHER" id="PTHR42770:SF7">
    <property type="entry name" value="MEMBRANE PROTEIN"/>
    <property type="match status" value="1"/>
</dbReference>
<dbReference type="PROSITE" id="PS51094">
    <property type="entry name" value="PTS_EIIA_TYPE_2"/>
    <property type="match status" value="1"/>
</dbReference>
<feature type="transmembrane region" description="Helical" evidence="6">
    <location>
        <begin position="399"/>
        <end position="416"/>
    </location>
</feature>
<dbReference type="InterPro" id="IPR016152">
    <property type="entry name" value="PTrfase/Anion_transptr"/>
</dbReference>
<dbReference type="InterPro" id="IPR050367">
    <property type="entry name" value="APC_superfamily"/>
</dbReference>
<feature type="transmembrane region" description="Helical" evidence="6">
    <location>
        <begin position="149"/>
        <end position="169"/>
    </location>
</feature>
<protein>
    <submittedName>
        <fullName evidence="8">Amino acid transporter</fullName>
    </submittedName>
</protein>
<dbReference type="Pfam" id="PF00359">
    <property type="entry name" value="PTS_EIIA_2"/>
    <property type="match status" value="1"/>
</dbReference>
<evidence type="ECO:0000256" key="5">
    <source>
        <dbReference type="ARBA" id="ARBA00023136"/>
    </source>
</evidence>
<evidence type="ECO:0000256" key="2">
    <source>
        <dbReference type="ARBA" id="ARBA00022475"/>
    </source>
</evidence>
<dbReference type="Proteomes" id="UP001144471">
    <property type="component" value="Unassembled WGS sequence"/>
</dbReference>
<dbReference type="Gene3D" id="1.20.1740.10">
    <property type="entry name" value="Amino acid/polyamine transporter I"/>
    <property type="match status" value="1"/>
</dbReference>
<dbReference type="GO" id="GO:0022857">
    <property type="term" value="F:transmembrane transporter activity"/>
    <property type="evidence" value="ECO:0007669"/>
    <property type="project" value="InterPro"/>
</dbReference>
<dbReference type="SUPFAM" id="SSF55804">
    <property type="entry name" value="Phoshotransferase/anion transport protein"/>
    <property type="match status" value="1"/>
</dbReference>
<dbReference type="PANTHER" id="PTHR42770">
    <property type="entry name" value="AMINO ACID TRANSPORTER-RELATED"/>
    <property type="match status" value="1"/>
</dbReference>
<feature type="transmembrane region" description="Helical" evidence="6">
    <location>
        <begin position="422"/>
        <end position="440"/>
    </location>
</feature>
<feature type="transmembrane region" description="Helical" evidence="6">
    <location>
        <begin position="239"/>
        <end position="260"/>
    </location>
</feature>
<accession>A0A9W6GK29</accession>
<evidence type="ECO:0000313" key="9">
    <source>
        <dbReference type="Proteomes" id="UP001144471"/>
    </source>
</evidence>
<feature type="domain" description="PTS EIIA type-2" evidence="7">
    <location>
        <begin position="488"/>
        <end position="631"/>
    </location>
</feature>
<evidence type="ECO:0000256" key="1">
    <source>
        <dbReference type="ARBA" id="ARBA00004651"/>
    </source>
</evidence>
<keyword evidence="5 6" id="KW-0472">Membrane</keyword>
<feature type="transmembrane region" description="Helical" evidence="6">
    <location>
        <begin position="39"/>
        <end position="61"/>
    </location>
</feature>
<feature type="transmembrane region" description="Helical" evidence="6">
    <location>
        <begin position="122"/>
        <end position="142"/>
    </location>
</feature>
<name>A0A9W6GK29_9FUSO</name>
<feature type="transmembrane region" description="Helical" evidence="6">
    <location>
        <begin position="82"/>
        <end position="110"/>
    </location>
</feature>
<keyword evidence="2" id="KW-1003">Cell membrane</keyword>
<feature type="transmembrane region" description="Helical" evidence="6">
    <location>
        <begin position="364"/>
        <end position="383"/>
    </location>
</feature>
<comment type="subcellular location">
    <subcellularLocation>
        <location evidence="1">Cell membrane</location>
        <topology evidence="1">Multi-pass membrane protein</topology>
    </subcellularLocation>
</comment>
<feature type="transmembrane region" description="Helical" evidence="6">
    <location>
        <begin position="208"/>
        <end position="227"/>
    </location>
</feature>
<dbReference type="RefSeq" id="WP_281833605.1">
    <property type="nucleotide sequence ID" value="NZ_BSDY01000003.1"/>
</dbReference>
<reference evidence="8" key="1">
    <citation type="submission" date="2022-12" db="EMBL/GenBank/DDBJ databases">
        <title>Reference genome sequencing for broad-spectrum identification of bacterial and archaeal isolates by mass spectrometry.</title>
        <authorList>
            <person name="Sekiguchi Y."/>
            <person name="Tourlousse D.M."/>
        </authorList>
    </citation>
    <scope>NUCLEOTIDE SEQUENCE</scope>
    <source>
        <strain evidence="8">10succ1</strain>
    </source>
</reference>
<dbReference type="GO" id="GO:0005886">
    <property type="term" value="C:plasma membrane"/>
    <property type="evidence" value="ECO:0007669"/>
    <property type="project" value="UniProtKB-SubCell"/>
</dbReference>
<evidence type="ECO:0000256" key="6">
    <source>
        <dbReference type="SAM" id="Phobius"/>
    </source>
</evidence>
<evidence type="ECO:0000256" key="4">
    <source>
        <dbReference type="ARBA" id="ARBA00022989"/>
    </source>
</evidence>
<feature type="transmembrane region" description="Helical" evidence="6">
    <location>
        <begin position="12"/>
        <end position="33"/>
    </location>
</feature>
<keyword evidence="4 6" id="KW-1133">Transmembrane helix</keyword>
<dbReference type="InterPro" id="IPR002293">
    <property type="entry name" value="AA/rel_permease1"/>
</dbReference>
<gene>
    <name evidence="8" type="primary">cat5</name>
    <name evidence="8" type="ORF">PM10SUCC1_07850</name>
</gene>
<dbReference type="AlphaFoldDB" id="A0A9W6GK29"/>
<keyword evidence="3 6" id="KW-0812">Transmembrane</keyword>
<evidence type="ECO:0000313" key="8">
    <source>
        <dbReference type="EMBL" id="GLI55271.1"/>
    </source>
</evidence>
<organism evidence="8 9">
    <name type="scientific">Propionigenium maris DSM 9537</name>
    <dbReference type="NCBI Taxonomy" id="1123000"/>
    <lineage>
        <taxon>Bacteria</taxon>
        <taxon>Fusobacteriati</taxon>
        <taxon>Fusobacteriota</taxon>
        <taxon>Fusobacteriia</taxon>
        <taxon>Fusobacteriales</taxon>
        <taxon>Fusobacteriaceae</taxon>
        <taxon>Propionigenium</taxon>
    </lineage>
</organism>
<dbReference type="Gene3D" id="3.40.930.10">
    <property type="entry name" value="Mannitol-specific EII, Chain A"/>
    <property type="match status" value="1"/>
</dbReference>